<dbReference type="PANTHER" id="PTHR31983:SF0">
    <property type="entry name" value="GLUCAN ENDO-1,3-BETA-D-GLUCOSIDASE 2"/>
    <property type="match status" value="1"/>
</dbReference>
<evidence type="ECO:0000256" key="4">
    <source>
        <dbReference type="ARBA" id="ARBA00022801"/>
    </source>
</evidence>
<proteinExistence type="inferred from homology"/>
<dbReference type="EC" id="3.2.1.39" evidence="3"/>
<evidence type="ECO:0000256" key="8">
    <source>
        <dbReference type="ARBA" id="ARBA00023326"/>
    </source>
</evidence>
<evidence type="ECO:0000256" key="2">
    <source>
        <dbReference type="ARBA" id="ARBA00010730"/>
    </source>
</evidence>
<comment type="catalytic activity">
    <reaction evidence="1">
        <text>Hydrolysis of (1-&gt;3)-beta-D-glucosidic linkages in (1-&gt;3)-beta-D-glucans.</text>
        <dbReference type="EC" id="3.2.1.39"/>
    </reaction>
</comment>
<organism evidence="10 11">
    <name type="scientific">Spinacia oleracea</name>
    <name type="common">Spinach</name>
    <dbReference type="NCBI Taxonomy" id="3562"/>
    <lineage>
        <taxon>Eukaryota</taxon>
        <taxon>Viridiplantae</taxon>
        <taxon>Streptophyta</taxon>
        <taxon>Embryophyta</taxon>
        <taxon>Tracheophyta</taxon>
        <taxon>Spermatophyta</taxon>
        <taxon>Magnoliopsida</taxon>
        <taxon>eudicotyledons</taxon>
        <taxon>Gunneridae</taxon>
        <taxon>Pentapetalae</taxon>
        <taxon>Caryophyllales</taxon>
        <taxon>Chenopodiaceae</taxon>
        <taxon>Chenopodioideae</taxon>
        <taxon>Anserineae</taxon>
        <taxon>Spinacia</taxon>
    </lineage>
</organism>
<keyword evidence="8" id="KW-0624">Polysaccharide degradation</keyword>
<evidence type="ECO:0000256" key="1">
    <source>
        <dbReference type="ARBA" id="ARBA00000382"/>
    </source>
</evidence>
<dbReference type="RefSeq" id="XP_056690432.1">
    <property type="nucleotide sequence ID" value="XM_056834454.1"/>
</dbReference>
<keyword evidence="4" id="KW-0378">Hydrolase</keyword>
<dbReference type="PROSITE" id="PS52008">
    <property type="entry name" value="GH81"/>
    <property type="match status" value="1"/>
</dbReference>
<evidence type="ECO:0000256" key="7">
    <source>
        <dbReference type="ARBA" id="ARBA00023316"/>
    </source>
</evidence>
<protein>
    <recommendedName>
        <fullName evidence="3">glucan endo-1,3-beta-D-glucosidase</fullName>
        <ecNumber evidence="3">3.2.1.39</ecNumber>
    </recommendedName>
</protein>
<keyword evidence="6" id="KW-0326">Glycosidase</keyword>
<evidence type="ECO:0000256" key="3">
    <source>
        <dbReference type="ARBA" id="ARBA00012780"/>
    </source>
</evidence>
<evidence type="ECO:0000313" key="10">
    <source>
        <dbReference type="Proteomes" id="UP000813463"/>
    </source>
</evidence>
<evidence type="ECO:0000256" key="6">
    <source>
        <dbReference type="ARBA" id="ARBA00023295"/>
    </source>
</evidence>
<evidence type="ECO:0000313" key="11">
    <source>
        <dbReference type="RefSeq" id="XP_056690432.1"/>
    </source>
</evidence>
<dbReference type="PANTHER" id="PTHR31983">
    <property type="entry name" value="ENDO-1,3(4)-BETA-GLUCANASE 1"/>
    <property type="match status" value="1"/>
</dbReference>
<reference evidence="11" key="2">
    <citation type="submission" date="2025-08" db="UniProtKB">
        <authorList>
            <consortium name="RefSeq"/>
        </authorList>
    </citation>
    <scope>IDENTIFICATION</scope>
    <source>
        <tissue evidence="11">Leaf</tissue>
    </source>
</reference>
<dbReference type="Proteomes" id="UP000813463">
    <property type="component" value="Chromosome 1"/>
</dbReference>
<accession>A0ABM3R4A3</accession>
<gene>
    <name evidence="11" type="primary">LOC130465620</name>
</gene>
<comment type="similarity">
    <text evidence="2">Belongs to the glycosyl hydrolase 81 family.</text>
</comment>
<sequence>MIGIGWEFKREDKLWFTSAGNKECRVGIQVIPIMPVLTEILFNDVGFVREVVDLARKEASDGWKGFVYALEAMYDNKNALEKIRNLKGFHEGNSLSNMLWFFKYKLLG</sequence>
<keyword evidence="5" id="KW-0119">Carbohydrate metabolism</keyword>
<name>A0ABM3R4A3_SPIOL</name>
<dbReference type="InterPro" id="IPR005200">
    <property type="entry name" value="Endo-beta-glucanase"/>
</dbReference>
<evidence type="ECO:0000259" key="9">
    <source>
        <dbReference type="Pfam" id="PF17652"/>
    </source>
</evidence>
<dbReference type="Pfam" id="PF17652">
    <property type="entry name" value="Glyco_hydro81C"/>
    <property type="match status" value="1"/>
</dbReference>
<keyword evidence="10" id="KW-1185">Reference proteome</keyword>
<evidence type="ECO:0000256" key="5">
    <source>
        <dbReference type="ARBA" id="ARBA00023277"/>
    </source>
</evidence>
<feature type="domain" description="Glycosyl hydrolase family 81 C-terminal" evidence="9">
    <location>
        <begin position="2"/>
        <end position="96"/>
    </location>
</feature>
<keyword evidence="7" id="KW-0961">Cell wall biogenesis/degradation</keyword>
<dbReference type="InterPro" id="IPR040720">
    <property type="entry name" value="GH81_C"/>
</dbReference>
<dbReference type="GeneID" id="130465620"/>
<reference evidence="10" key="1">
    <citation type="journal article" date="2021" name="Nat. Commun.">
        <title>Genomic analyses provide insights into spinach domestication and the genetic basis of agronomic traits.</title>
        <authorList>
            <person name="Cai X."/>
            <person name="Sun X."/>
            <person name="Xu C."/>
            <person name="Sun H."/>
            <person name="Wang X."/>
            <person name="Ge C."/>
            <person name="Zhang Z."/>
            <person name="Wang Q."/>
            <person name="Fei Z."/>
            <person name="Jiao C."/>
            <person name="Wang Q."/>
        </authorList>
    </citation>
    <scope>NUCLEOTIDE SEQUENCE [LARGE SCALE GENOMIC DNA]</scope>
    <source>
        <strain evidence="10">cv. Varoflay</strain>
    </source>
</reference>